<dbReference type="OrthoDB" id="3244572at2759"/>
<gene>
    <name evidence="3" type="ORF">CVT25_004308</name>
</gene>
<feature type="region of interest" description="Disordered" evidence="1">
    <location>
        <begin position="194"/>
        <end position="241"/>
    </location>
</feature>
<sequence length="445" mass="49773">VSVGECKDLVSGDKGEYEGECYEFNEAVEEEEGMQTPSPLPQPLKRLKRAEGKKVLIPPQDAPKHKLTATQKIKAAAEDQALQEEHRIKNMENDLVKLKRQHNGSQKAAKALSKCKQLSDEEQDEDLESKEEMYETSASTGFSNSIKPLTLTDISQKENLQLYKPLKPLKRTGAAAAQSAKLLHVSPNIFKSVPMLPPATGERASDHISSLPPLSEPSEPPPSSQGCALPSSDCKPFEESQSSQPVMSTLGYAHGTLGFVVSSFQLHKVLLPLKTKGSFYYKVYKDRNNLSGLCEAHIIPAIIQACWFENKTALGVVFKGYFNPIPLEIVASVLTVIDFCLEEWSTGEYHKVAMLSSLIEDRHVMYCKIVKNWRDVNPGYIDGVCCKVWKREFHHSRAVETVVPTIELSQQVMKKMQDEYKNRTGETDSEKEEVEDAENDEEDIE</sequence>
<feature type="domain" description="DUF6532" evidence="2">
    <location>
        <begin position="273"/>
        <end position="373"/>
    </location>
</feature>
<dbReference type="AlphaFoldDB" id="A0A409X2Y5"/>
<keyword evidence="4" id="KW-1185">Reference proteome</keyword>
<dbReference type="Proteomes" id="UP000283269">
    <property type="component" value="Unassembled WGS sequence"/>
</dbReference>
<dbReference type="STRING" id="93625.A0A409X2Y5"/>
<feature type="compositionally biased region" description="Basic and acidic residues" evidence="1">
    <location>
        <begin position="417"/>
        <end position="428"/>
    </location>
</feature>
<organism evidence="3 4">
    <name type="scientific">Psilocybe cyanescens</name>
    <dbReference type="NCBI Taxonomy" id="93625"/>
    <lineage>
        <taxon>Eukaryota</taxon>
        <taxon>Fungi</taxon>
        <taxon>Dikarya</taxon>
        <taxon>Basidiomycota</taxon>
        <taxon>Agaricomycotina</taxon>
        <taxon>Agaricomycetes</taxon>
        <taxon>Agaricomycetidae</taxon>
        <taxon>Agaricales</taxon>
        <taxon>Agaricineae</taxon>
        <taxon>Strophariaceae</taxon>
        <taxon>Psilocybe</taxon>
    </lineage>
</organism>
<evidence type="ECO:0000313" key="4">
    <source>
        <dbReference type="Proteomes" id="UP000283269"/>
    </source>
</evidence>
<evidence type="ECO:0000256" key="1">
    <source>
        <dbReference type="SAM" id="MobiDB-lite"/>
    </source>
</evidence>
<feature type="region of interest" description="Disordered" evidence="1">
    <location>
        <begin position="417"/>
        <end position="445"/>
    </location>
</feature>
<dbReference type="InterPro" id="IPR045341">
    <property type="entry name" value="DUF6532"/>
</dbReference>
<evidence type="ECO:0000259" key="2">
    <source>
        <dbReference type="Pfam" id="PF20149"/>
    </source>
</evidence>
<feature type="compositionally biased region" description="Acidic residues" evidence="1">
    <location>
        <begin position="429"/>
        <end position="445"/>
    </location>
</feature>
<accession>A0A409X2Y5</accession>
<dbReference type="EMBL" id="NHYD01002748">
    <property type="protein sequence ID" value="PPQ85115.1"/>
    <property type="molecule type" value="Genomic_DNA"/>
</dbReference>
<feature type="region of interest" description="Disordered" evidence="1">
    <location>
        <begin position="99"/>
        <end position="141"/>
    </location>
</feature>
<proteinExistence type="predicted"/>
<protein>
    <recommendedName>
        <fullName evidence="2">DUF6532 domain-containing protein</fullName>
    </recommendedName>
</protein>
<dbReference type="Pfam" id="PF20149">
    <property type="entry name" value="DUF6532"/>
    <property type="match status" value="1"/>
</dbReference>
<name>A0A409X2Y5_PSICY</name>
<reference evidence="3 4" key="1">
    <citation type="journal article" date="2018" name="Evol. Lett.">
        <title>Horizontal gene cluster transfer increased hallucinogenic mushroom diversity.</title>
        <authorList>
            <person name="Reynolds H.T."/>
            <person name="Vijayakumar V."/>
            <person name="Gluck-Thaler E."/>
            <person name="Korotkin H.B."/>
            <person name="Matheny P.B."/>
            <person name="Slot J.C."/>
        </authorList>
    </citation>
    <scope>NUCLEOTIDE SEQUENCE [LARGE SCALE GENOMIC DNA]</scope>
    <source>
        <strain evidence="3 4">2631</strain>
    </source>
</reference>
<comment type="caution">
    <text evidence="3">The sequence shown here is derived from an EMBL/GenBank/DDBJ whole genome shotgun (WGS) entry which is preliminary data.</text>
</comment>
<evidence type="ECO:0000313" key="3">
    <source>
        <dbReference type="EMBL" id="PPQ85115.1"/>
    </source>
</evidence>
<dbReference type="InParanoid" id="A0A409X2Y5"/>
<feature type="non-terminal residue" evidence="3">
    <location>
        <position position="1"/>
    </location>
</feature>
<feature type="compositionally biased region" description="Pro residues" evidence="1">
    <location>
        <begin position="214"/>
        <end position="223"/>
    </location>
</feature>
<feature type="compositionally biased region" description="Acidic residues" evidence="1">
    <location>
        <begin position="120"/>
        <end position="129"/>
    </location>
</feature>